<evidence type="ECO:0000313" key="2">
    <source>
        <dbReference type="Proteomes" id="UP001632037"/>
    </source>
</evidence>
<dbReference type="PANTHER" id="PTHR46586:SF3">
    <property type="entry name" value="ANKYRIN REPEAT-CONTAINING PROTEIN"/>
    <property type="match status" value="1"/>
</dbReference>
<reference evidence="1 2" key="1">
    <citation type="submission" date="2024-09" db="EMBL/GenBank/DDBJ databases">
        <title>Genome sequencing and assembly of Phytophthora oleae, isolate VK10A, causative agent of rot of olive drupes.</title>
        <authorList>
            <person name="Conti Taguali S."/>
            <person name="Riolo M."/>
            <person name="La Spada F."/>
            <person name="Cacciola S.O."/>
            <person name="Dionisio G."/>
        </authorList>
    </citation>
    <scope>NUCLEOTIDE SEQUENCE [LARGE SCALE GENOMIC DNA]</scope>
    <source>
        <strain evidence="1 2">VK10A</strain>
    </source>
</reference>
<evidence type="ECO:0000313" key="1">
    <source>
        <dbReference type="EMBL" id="KAL3659000.1"/>
    </source>
</evidence>
<sequence>MDVPHLTCISFVLPERIKALSHVVQSVNDFLIPTTIDAAVYNDCQYVIRKYGAVRMWTTRAMDGAAERGRLDLVKWLSVVRNEGCTIAALDGAARNGHLKVVKWLYNHYVGRCSSEAFNAAANNDHFEVVKWLCRRNRTQSDSEPYVVTYGVQAVAIAGDTNTLRTLLKENCSWYYVGKALEQAASKGLTEIVKLLLTVKLRQANVSCALRNAVAAEHIEVVKLLADLCSSSEICAAYPNISTGGKVKITDFLHKTIEGREVEEKWGYFRTQHRTLDRMKAGRDVTRNKEKTVSFCGLLRSW</sequence>
<dbReference type="SUPFAM" id="SSF48403">
    <property type="entry name" value="Ankyrin repeat"/>
    <property type="match status" value="1"/>
</dbReference>
<gene>
    <name evidence="1" type="ORF">V7S43_015885</name>
</gene>
<dbReference type="Gene3D" id="1.25.40.20">
    <property type="entry name" value="Ankyrin repeat-containing domain"/>
    <property type="match status" value="2"/>
</dbReference>
<accession>A0ABD3EYP3</accession>
<name>A0ABD3EYP3_9STRA</name>
<evidence type="ECO:0008006" key="3">
    <source>
        <dbReference type="Google" id="ProtNLM"/>
    </source>
</evidence>
<organism evidence="1 2">
    <name type="scientific">Phytophthora oleae</name>
    <dbReference type="NCBI Taxonomy" id="2107226"/>
    <lineage>
        <taxon>Eukaryota</taxon>
        <taxon>Sar</taxon>
        <taxon>Stramenopiles</taxon>
        <taxon>Oomycota</taxon>
        <taxon>Peronosporomycetes</taxon>
        <taxon>Peronosporales</taxon>
        <taxon>Peronosporaceae</taxon>
        <taxon>Phytophthora</taxon>
    </lineage>
</organism>
<keyword evidence="2" id="KW-1185">Reference proteome</keyword>
<dbReference type="EMBL" id="JBIMZQ010000049">
    <property type="protein sequence ID" value="KAL3659000.1"/>
    <property type="molecule type" value="Genomic_DNA"/>
</dbReference>
<dbReference type="Pfam" id="PF12796">
    <property type="entry name" value="Ank_2"/>
    <property type="match status" value="1"/>
</dbReference>
<dbReference type="Proteomes" id="UP001632037">
    <property type="component" value="Unassembled WGS sequence"/>
</dbReference>
<proteinExistence type="predicted"/>
<protein>
    <recommendedName>
        <fullName evidence="3">Ankyrin repeat-containing domain</fullName>
    </recommendedName>
</protein>
<dbReference type="InterPro" id="IPR036770">
    <property type="entry name" value="Ankyrin_rpt-contain_sf"/>
</dbReference>
<comment type="caution">
    <text evidence="1">The sequence shown here is derived from an EMBL/GenBank/DDBJ whole genome shotgun (WGS) entry which is preliminary data.</text>
</comment>
<dbReference type="PANTHER" id="PTHR46586">
    <property type="entry name" value="ANKYRIN REPEAT-CONTAINING PROTEIN"/>
    <property type="match status" value="1"/>
</dbReference>
<dbReference type="InterPro" id="IPR002110">
    <property type="entry name" value="Ankyrin_rpt"/>
</dbReference>
<dbReference type="AlphaFoldDB" id="A0ABD3EYP3"/>
<dbReference type="InterPro" id="IPR052050">
    <property type="entry name" value="SecEffector_AnkRepeat"/>
</dbReference>